<keyword evidence="6" id="KW-1015">Disulfide bond</keyword>
<evidence type="ECO:0000313" key="11">
    <source>
        <dbReference type="Proteomes" id="UP000314987"/>
    </source>
</evidence>
<keyword evidence="3" id="KW-0575">Peroxidase</keyword>
<dbReference type="Pfam" id="PF10417">
    <property type="entry name" value="1-cysPrx_C"/>
    <property type="match status" value="1"/>
</dbReference>
<feature type="domain" description="Thioredoxin" evidence="9">
    <location>
        <begin position="28"/>
        <end position="185"/>
    </location>
</feature>
<dbReference type="EC" id="1.11.1.24" evidence="2"/>
<reference evidence="10" key="3">
    <citation type="submission" date="2025-09" db="UniProtKB">
        <authorList>
            <consortium name="Ensembl"/>
        </authorList>
    </citation>
    <scope>IDENTIFICATION</scope>
</reference>
<reference evidence="11" key="1">
    <citation type="submission" date="2018-12" db="EMBL/GenBank/DDBJ databases">
        <authorList>
            <person name="Yazar S."/>
        </authorList>
    </citation>
    <scope>NUCLEOTIDE SEQUENCE [LARGE SCALE GENOMIC DNA]</scope>
</reference>
<dbReference type="InterPro" id="IPR036249">
    <property type="entry name" value="Thioredoxin-like_sf"/>
</dbReference>
<keyword evidence="7" id="KW-0676">Redox-active center</keyword>
<dbReference type="GO" id="GO:0033554">
    <property type="term" value="P:cellular response to stress"/>
    <property type="evidence" value="ECO:0007669"/>
    <property type="project" value="TreeGrafter"/>
</dbReference>
<dbReference type="InterPro" id="IPR013766">
    <property type="entry name" value="Thioredoxin_domain"/>
</dbReference>
<dbReference type="Ensembl" id="ENSVURT00010020421.1">
    <property type="protein sequence ID" value="ENSVURP00010017977.1"/>
    <property type="gene ID" value="ENSVURG00010013733.1"/>
</dbReference>
<dbReference type="GO" id="GO:0045454">
    <property type="term" value="P:cell redox homeostasis"/>
    <property type="evidence" value="ECO:0007669"/>
    <property type="project" value="TreeGrafter"/>
</dbReference>
<dbReference type="PROSITE" id="PS51352">
    <property type="entry name" value="THIOREDOXIN_2"/>
    <property type="match status" value="1"/>
</dbReference>
<dbReference type="Proteomes" id="UP000314987">
    <property type="component" value="Unassembled WGS sequence"/>
</dbReference>
<evidence type="ECO:0000256" key="7">
    <source>
        <dbReference type="ARBA" id="ARBA00023284"/>
    </source>
</evidence>
<reference evidence="10" key="2">
    <citation type="submission" date="2025-08" db="UniProtKB">
        <authorList>
            <consortium name="Ensembl"/>
        </authorList>
    </citation>
    <scope>IDENTIFICATION</scope>
</reference>
<comment type="catalytic activity">
    <reaction evidence="8">
        <text>a hydroperoxide + [thioredoxin]-dithiol = an alcohol + [thioredoxin]-disulfide + H2O</text>
        <dbReference type="Rhea" id="RHEA:62620"/>
        <dbReference type="Rhea" id="RHEA-COMP:10698"/>
        <dbReference type="Rhea" id="RHEA-COMP:10700"/>
        <dbReference type="ChEBI" id="CHEBI:15377"/>
        <dbReference type="ChEBI" id="CHEBI:29950"/>
        <dbReference type="ChEBI" id="CHEBI:30879"/>
        <dbReference type="ChEBI" id="CHEBI:35924"/>
        <dbReference type="ChEBI" id="CHEBI:50058"/>
        <dbReference type="EC" id="1.11.1.24"/>
    </reaction>
</comment>
<dbReference type="Pfam" id="PF00578">
    <property type="entry name" value="AhpC-TSA"/>
    <property type="match status" value="1"/>
</dbReference>
<evidence type="ECO:0000313" key="10">
    <source>
        <dbReference type="Ensembl" id="ENSVURP00010017977.1"/>
    </source>
</evidence>
<dbReference type="GeneTree" id="ENSGT00940000153430"/>
<evidence type="ECO:0000256" key="8">
    <source>
        <dbReference type="ARBA" id="ARBA00049091"/>
    </source>
</evidence>
<dbReference type="PANTHER" id="PTHR10681">
    <property type="entry name" value="THIOREDOXIN PEROXIDASE"/>
    <property type="match status" value="1"/>
</dbReference>
<evidence type="ECO:0000256" key="6">
    <source>
        <dbReference type="ARBA" id="ARBA00023157"/>
    </source>
</evidence>
<evidence type="ECO:0000256" key="2">
    <source>
        <dbReference type="ARBA" id="ARBA00013017"/>
    </source>
</evidence>
<dbReference type="GO" id="GO:0042744">
    <property type="term" value="P:hydrogen peroxide catabolic process"/>
    <property type="evidence" value="ECO:0007669"/>
    <property type="project" value="TreeGrafter"/>
</dbReference>
<dbReference type="AlphaFoldDB" id="A0A4X2LAB8"/>
<comment type="similarity">
    <text evidence="1">Belongs to the peroxiredoxin family. AhpC/Prx1 subfamily.</text>
</comment>
<dbReference type="CDD" id="cd03015">
    <property type="entry name" value="PRX_Typ2cys"/>
    <property type="match status" value="1"/>
</dbReference>
<dbReference type="InterPro" id="IPR019479">
    <property type="entry name" value="Peroxiredoxin_C"/>
</dbReference>
<keyword evidence="4" id="KW-0049">Antioxidant</keyword>
<evidence type="ECO:0000259" key="9">
    <source>
        <dbReference type="PROSITE" id="PS51352"/>
    </source>
</evidence>
<evidence type="ECO:0000256" key="4">
    <source>
        <dbReference type="ARBA" id="ARBA00022862"/>
    </source>
</evidence>
<protein>
    <recommendedName>
        <fullName evidence="2">thioredoxin-dependent peroxiredoxin</fullName>
        <ecNumber evidence="2">1.11.1.24</ecNumber>
    </recommendedName>
</protein>
<dbReference type="InterPro" id="IPR050217">
    <property type="entry name" value="Peroxiredoxin"/>
</dbReference>
<dbReference type="Gene3D" id="3.40.30.10">
    <property type="entry name" value="Glutaredoxin"/>
    <property type="match status" value="1"/>
</dbReference>
<dbReference type="FunFam" id="3.40.30.10:FF:000003">
    <property type="entry name" value="Peroxiredoxin 1"/>
    <property type="match status" value="1"/>
</dbReference>
<organism evidence="10 11">
    <name type="scientific">Vombatus ursinus</name>
    <name type="common">Common wombat</name>
    <dbReference type="NCBI Taxonomy" id="29139"/>
    <lineage>
        <taxon>Eukaryota</taxon>
        <taxon>Metazoa</taxon>
        <taxon>Chordata</taxon>
        <taxon>Craniata</taxon>
        <taxon>Vertebrata</taxon>
        <taxon>Euteleostomi</taxon>
        <taxon>Mammalia</taxon>
        <taxon>Metatheria</taxon>
        <taxon>Diprotodontia</taxon>
        <taxon>Vombatidae</taxon>
        <taxon>Vombatus</taxon>
    </lineage>
</organism>
<evidence type="ECO:0000256" key="3">
    <source>
        <dbReference type="ARBA" id="ARBA00022559"/>
    </source>
</evidence>
<dbReference type="SUPFAM" id="SSF52833">
    <property type="entry name" value="Thioredoxin-like"/>
    <property type="match status" value="1"/>
</dbReference>
<keyword evidence="5" id="KW-0560">Oxidoreductase</keyword>
<name>A0A4X2LAB8_VOMUR</name>
<dbReference type="STRING" id="29139.ENSVURP00010017977"/>
<evidence type="ECO:0000256" key="5">
    <source>
        <dbReference type="ARBA" id="ARBA00023002"/>
    </source>
</evidence>
<dbReference type="GO" id="GO:0006979">
    <property type="term" value="P:response to oxidative stress"/>
    <property type="evidence" value="ECO:0007669"/>
    <property type="project" value="TreeGrafter"/>
</dbReference>
<proteinExistence type="inferred from homology"/>
<sequence>MLLRQGKPQGWQRCCCRPCPYRARWPSCLLSSSSPSQVCVQEAACLPVLDHSLHHRKYLVFFLYPLDFTFVCSTEIIAFGDRIEEFKAINTEVITCSVDSQFIHLAWINTPWKHGGLGPMKIPLLLDLTHQISKDYGVYLENSGHILRGLFIIDDKGILRQIKMNDLPVGRSVDETLCLVQAFQYTAKHGEVSPDGWKPGTETIIPDLAGKLKYFNKEN</sequence>
<accession>A0A4X2LAB8</accession>
<dbReference type="GO" id="GO:0005829">
    <property type="term" value="C:cytosol"/>
    <property type="evidence" value="ECO:0007669"/>
    <property type="project" value="TreeGrafter"/>
</dbReference>
<dbReference type="GO" id="GO:0005783">
    <property type="term" value="C:endoplasmic reticulum"/>
    <property type="evidence" value="ECO:0007669"/>
    <property type="project" value="TreeGrafter"/>
</dbReference>
<dbReference type="PANTHER" id="PTHR10681:SF171">
    <property type="entry name" value="PEROXIREDOXIN 4"/>
    <property type="match status" value="1"/>
</dbReference>
<dbReference type="InterPro" id="IPR000866">
    <property type="entry name" value="AhpC/TSA"/>
</dbReference>
<keyword evidence="11" id="KW-1185">Reference proteome</keyword>
<evidence type="ECO:0000256" key="1">
    <source>
        <dbReference type="ARBA" id="ARBA00009796"/>
    </source>
</evidence>
<dbReference type="GO" id="GO:0008379">
    <property type="term" value="F:thioredoxin peroxidase activity"/>
    <property type="evidence" value="ECO:0007669"/>
    <property type="project" value="TreeGrafter"/>
</dbReference>